<dbReference type="RefSeq" id="WP_058945100.1">
    <property type="nucleotide sequence ID" value="NZ_LNSV01000125.1"/>
</dbReference>
<feature type="compositionally biased region" description="Basic and acidic residues" evidence="1">
    <location>
        <begin position="137"/>
        <end position="146"/>
    </location>
</feature>
<dbReference type="STRING" id="936756.ATE80_28235"/>
<evidence type="ECO:0000256" key="1">
    <source>
        <dbReference type="SAM" id="MobiDB-lite"/>
    </source>
</evidence>
<evidence type="ECO:0000313" key="2">
    <source>
        <dbReference type="EMBL" id="KUH35614.1"/>
    </source>
</evidence>
<organism evidence="2 3">
    <name type="scientific">Streptomyces kanasensis</name>
    <dbReference type="NCBI Taxonomy" id="936756"/>
    <lineage>
        <taxon>Bacteria</taxon>
        <taxon>Bacillati</taxon>
        <taxon>Actinomycetota</taxon>
        <taxon>Actinomycetes</taxon>
        <taxon>Kitasatosporales</taxon>
        <taxon>Streptomycetaceae</taxon>
        <taxon>Streptomyces</taxon>
    </lineage>
</organism>
<keyword evidence="3" id="KW-1185">Reference proteome</keyword>
<feature type="region of interest" description="Disordered" evidence="1">
    <location>
        <begin position="132"/>
        <end position="157"/>
    </location>
</feature>
<dbReference type="Proteomes" id="UP000054011">
    <property type="component" value="Unassembled WGS sequence"/>
</dbReference>
<sequence>MMTMRRAAVAVSVAVATVVGTGGGAGAVAPEADVAHHGYATLSGDRLDVLVLTHNHGPSALEDVTLRVEVSVPLVSAGRRLPAGCVWGGERTVLCSTGALPADGERRETLLDLRTAGTTHEVTVHVTTAWNGGATDRSPENDDHRVLVPATGDPYVF</sequence>
<protein>
    <recommendedName>
        <fullName evidence="4">DUF11 domain-containing protein</fullName>
    </recommendedName>
</protein>
<reference evidence="2 3" key="1">
    <citation type="submission" date="2015-11" db="EMBL/GenBank/DDBJ databases">
        <title>Genome-wide analysis reveals the secondary metabolome in Streptomyces kanasensis ZX01.</title>
        <authorList>
            <person name="Zhang G."/>
            <person name="Han L."/>
            <person name="Feng J."/>
            <person name="Zhang X."/>
        </authorList>
    </citation>
    <scope>NUCLEOTIDE SEQUENCE [LARGE SCALE GENOMIC DNA]</scope>
    <source>
        <strain evidence="2 3">ZX01</strain>
    </source>
</reference>
<proteinExistence type="predicted"/>
<gene>
    <name evidence="2" type="ORF">ATE80_28235</name>
</gene>
<accession>A0A100Y0U2</accession>
<dbReference type="OrthoDB" id="4300377at2"/>
<evidence type="ECO:0000313" key="3">
    <source>
        <dbReference type="Proteomes" id="UP000054011"/>
    </source>
</evidence>
<dbReference type="AlphaFoldDB" id="A0A100Y0U2"/>
<dbReference type="EMBL" id="LNSV01000125">
    <property type="protein sequence ID" value="KUH35614.1"/>
    <property type="molecule type" value="Genomic_DNA"/>
</dbReference>
<evidence type="ECO:0008006" key="4">
    <source>
        <dbReference type="Google" id="ProtNLM"/>
    </source>
</evidence>
<comment type="caution">
    <text evidence="2">The sequence shown here is derived from an EMBL/GenBank/DDBJ whole genome shotgun (WGS) entry which is preliminary data.</text>
</comment>
<name>A0A100Y0U2_9ACTN</name>